<dbReference type="STRING" id="888268.A0A1E5W4J5"/>
<dbReference type="SUPFAM" id="SSF49599">
    <property type="entry name" value="TRAF domain-like"/>
    <property type="match status" value="1"/>
</dbReference>
<keyword evidence="3" id="KW-0560">Oxidoreductase</keyword>
<evidence type="ECO:0000256" key="3">
    <source>
        <dbReference type="ARBA" id="ARBA00023002"/>
    </source>
</evidence>
<proteinExistence type="predicted"/>
<dbReference type="GO" id="GO:0042744">
    <property type="term" value="P:hydrogen peroxide catabolic process"/>
    <property type="evidence" value="ECO:0007669"/>
    <property type="project" value="TreeGrafter"/>
</dbReference>
<dbReference type="Gene3D" id="2.60.210.10">
    <property type="entry name" value="Apoptosis, Tumor Necrosis Factor Receptor Associated Protein 2, Chain A"/>
    <property type="match status" value="1"/>
</dbReference>
<dbReference type="Gene3D" id="3.40.30.10">
    <property type="entry name" value="Glutaredoxin"/>
    <property type="match status" value="1"/>
</dbReference>
<dbReference type="GO" id="GO:0034599">
    <property type="term" value="P:cellular response to oxidative stress"/>
    <property type="evidence" value="ECO:0007669"/>
    <property type="project" value="InterPro"/>
</dbReference>
<dbReference type="AlphaFoldDB" id="A0A1E5W4J5"/>
<dbReference type="PANTHER" id="PTHR10430">
    <property type="entry name" value="PEROXIREDOXIN"/>
    <property type="match status" value="1"/>
</dbReference>
<dbReference type="Proteomes" id="UP000095767">
    <property type="component" value="Unassembled WGS sequence"/>
</dbReference>
<protein>
    <recommendedName>
        <fullName evidence="4">MATH domain-containing protein</fullName>
    </recommendedName>
</protein>
<feature type="non-terminal residue" evidence="5">
    <location>
        <position position="132"/>
    </location>
</feature>
<sequence>MNDVFVMKAWKEALGLGEDVLLLSNGNLELTHALGVEMDLSSDKPVKLGVRSWRYDDLFVHGVRDGGIDQVVGRPSPPFRLYIICKPAIMGSHVVQVDGYSHLKQVIGKGEGVNSSVFHISSHNWRLALYPN</sequence>
<evidence type="ECO:0000313" key="5">
    <source>
        <dbReference type="EMBL" id="OEL32291.1"/>
    </source>
</evidence>
<dbReference type="InterPro" id="IPR036249">
    <property type="entry name" value="Thioredoxin-like_sf"/>
</dbReference>
<comment type="caution">
    <text evidence="5">The sequence shown here is derived from an EMBL/GenBank/DDBJ whole genome shotgun (WGS) entry which is preliminary data.</text>
</comment>
<gene>
    <name evidence="5" type="ORF">BAE44_0006691</name>
</gene>
<dbReference type="SUPFAM" id="SSF52833">
    <property type="entry name" value="Thioredoxin-like"/>
    <property type="match status" value="1"/>
</dbReference>
<evidence type="ECO:0000259" key="4">
    <source>
        <dbReference type="PROSITE" id="PS50144"/>
    </source>
</evidence>
<reference evidence="5 6" key="1">
    <citation type="submission" date="2016-09" db="EMBL/GenBank/DDBJ databases">
        <title>The draft genome of Dichanthelium oligosanthes: A C3 panicoid grass species.</title>
        <authorList>
            <person name="Studer A.J."/>
            <person name="Schnable J.C."/>
            <person name="Brutnell T.P."/>
        </authorList>
    </citation>
    <scope>NUCLEOTIDE SEQUENCE [LARGE SCALE GENOMIC DNA]</scope>
    <source>
        <strain evidence="6">cv. Kellogg 1175</strain>
        <tissue evidence="5">Leaf</tissue>
    </source>
</reference>
<evidence type="ECO:0000256" key="2">
    <source>
        <dbReference type="ARBA" id="ARBA00022862"/>
    </source>
</evidence>
<feature type="domain" description="MATH" evidence="4">
    <location>
        <begin position="90"/>
        <end position="132"/>
    </location>
</feature>
<dbReference type="PROSITE" id="PS50144">
    <property type="entry name" value="MATH"/>
    <property type="match status" value="1"/>
</dbReference>
<dbReference type="OrthoDB" id="1882547at2759"/>
<keyword evidence="6" id="KW-1185">Reference proteome</keyword>
<organism evidence="5 6">
    <name type="scientific">Dichanthelium oligosanthes</name>
    <dbReference type="NCBI Taxonomy" id="888268"/>
    <lineage>
        <taxon>Eukaryota</taxon>
        <taxon>Viridiplantae</taxon>
        <taxon>Streptophyta</taxon>
        <taxon>Embryophyta</taxon>
        <taxon>Tracheophyta</taxon>
        <taxon>Spermatophyta</taxon>
        <taxon>Magnoliopsida</taxon>
        <taxon>Liliopsida</taxon>
        <taxon>Poales</taxon>
        <taxon>Poaceae</taxon>
        <taxon>PACMAD clade</taxon>
        <taxon>Panicoideae</taxon>
        <taxon>Panicodae</taxon>
        <taxon>Paniceae</taxon>
        <taxon>Dichantheliinae</taxon>
        <taxon>Dichanthelium</taxon>
    </lineage>
</organism>
<dbReference type="PANTHER" id="PTHR10430:SF16">
    <property type="entry name" value="PEROXIREDOXIN-5, MITOCHONDRIAL"/>
    <property type="match status" value="1"/>
</dbReference>
<accession>A0A1E5W4J5</accession>
<dbReference type="CDD" id="cd00121">
    <property type="entry name" value="MATH"/>
    <property type="match status" value="1"/>
</dbReference>
<dbReference type="GO" id="GO:0008379">
    <property type="term" value="F:thioredoxin peroxidase activity"/>
    <property type="evidence" value="ECO:0007669"/>
    <property type="project" value="InterPro"/>
</dbReference>
<dbReference type="GO" id="GO:0045454">
    <property type="term" value="P:cell redox homeostasis"/>
    <property type="evidence" value="ECO:0007669"/>
    <property type="project" value="TreeGrafter"/>
</dbReference>
<keyword evidence="2" id="KW-0049">Antioxidant</keyword>
<dbReference type="EMBL" id="LWDX02021617">
    <property type="protein sequence ID" value="OEL32291.1"/>
    <property type="molecule type" value="Genomic_DNA"/>
</dbReference>
<dbReference type="GO" id="GO:0005737">
    <property type="term" value="C:cytoplasm"/>
    <property type="evidence" value="ECO:0007669"/>
    <property type="project" value="TreeGrafter"/>
</dbReference>
<keyword evidence="1" id="KW-0575">Peroxidase</keyword>
<evidence type="ECO:0000256" key="1">
    <source>
        <dbReference type="ARBA" id="ARBA00022559"/>
    </source>
</evidence>
<dbReference type="InterPro" id="IPR002083">
    <property type="entry name" value="MATH/TRAF_dom"/>
</dbReference>
<name>A0A1E5W4J5_9POAL</name>
<dbReference type="InterPro" id="IPR037944">
    <property type="entry name" value="PRX5-like"/>
</dbReference>
<evidence type="ECO:0000313" key="6">
    <source>
        <dbReference type="Proteomes" id="UP000095767"/>
    </source>
</evidence>
<dbReference type="InterPro" id="IPR008974">
    <property type="entry name" value="TRAF-like"/>
</dbReference>